<dbReference type="STRING" id="1122209.SAMN02745752_01928"/>
<reference evidence="2 3" key="1">
    <citation type="submission" date="2016-11" db="EMBL/GenBank/DDBJ databases">
        <authorList>
            <person name="Jaros S."/>
            <person name="Januszkiewicz K."/>
            <person name="Wedrychowicz H."/>
        </authorList>
    </citation>
    <scope>NUCLEOTIDE SEQUENCE [LARGE SCALE GENOMIC DNA]</scope>
    <source>
        <strain evidence="2 3">DSM 21637</strain>
    </source>
</reference>
<sequence>MSETLYEAFSWLDWAAFGLFVLCWGWYYEYSRRRQRNRRCLAGVMHGYRYDWMKRLLDREARIADATIMTHLERNGAFFASSTLLILAAMFGLLGAMDRALAVITDLPFASSTTNRLGLELKLLLLVAIFIYAFFTFTWSMRQYNFCAILIGSAPLPNEKGITPGIRKAFAIQAANVIDLAANQFNYGLRAYYFGLALLGWFLHPLIFMVSTLAVVGVLYRREFHSKTLKALTAGRDLKVNFRGILQDDDVHPVEQLPAAREDQEPRTR</sequence>
<dbReference type="EMBL" id="FPJW01000006">
    <property type="protein sequence ID" value="SFX50926.1"/>
    <property type="molecule type" value="Genomic_DNA"/>
</dbReference>
<evidence type="ECO:0000313" key="2">
    <source>
        <dbReference type="EMBL" id="SFX50926.1"/>
    </source>
</evidence>
<dbReference type="Pfam" id="PF04654">
    <property type="entry name" value="DUF599"/>
    <property type="match status" value="1"/>
</dbReference>
<evidence type="ECO:0000256" key="1">
    <source>
        <dbReference type="SAM" id="Phobius"/>
    </source>
</evidence>
<feature type="transmembrane region" description="Helical" evidence="1">
    <location>
        <begin position="77"/>
        <end position="97"/>
    </location>
</feature>
<dbReference type="PANTHER" id="PTHR31881:SF6">
    <property type="entry name" value="OS09G0494600 PROTEIN"/>
    <property type="match status" value="1"/>
</dbReference>
<evidence type="ECO:0000313" key="3">
    <source>
        <dbReference type="Proteomes" id="UP000182350"/>
    </source>
</evidence>
<name>A0A1K1XN15_9GAMM</name>
<dbReference type="PANTHER" id="PTHR31881">
    <property type="match status" value="1"/>
</dbReference>
<keyword evidence="1" id="KW-1133">Transmembrane helix</keyword>
<gene>
    <name evidence="2" type="ORF">SAMN02745752_01928</name>
</gene>
<keyword evidence="1" id="KW-0812">Transmembrane</keyword>
<protein>
    <submittedName>
        <fullName evidence="2">Uncharacterized membrane protein</fullName>
    </submittedName>
</protein>
<dbReference type="RefSeq" id="WP_072326236.1">
    <property type="nucleotide sequence ID" value="NZ_FPJW01000006.1"/>
</dbReference>
<dbReference type="InterPro" id="IPR006747">
    <property type="entry name" value="DUF599"/>
</dbReference>
<feature type="transmembrane region" description="Helical" evidence="1">
    <location>
        <begin position="117"/>
        <end position="135"/>
    </location>
</feature>
<proteinExistence type="predicted"/>
<dbReference type="Proteomes" id="UP000182350">
    <property type="component" value="Unassembled WGS sequence"/>
</dbReference>
<keyword evidence="1" id="KW-0472">Membrane</keyword>
<organism evidence="2 3">
    <name type="scientific">Marinospirillum alkaliphilum DSM 21637</name>
    <dbReference type="NCBI Taxonomy" id="1122209"/>
    <lineage>
        <taxon>Bacteria</taxon>
        <taxon>Pseudomonadati</taxon>
        <taxon>Pseudomonadota</taxon>
        <taxon>Gammaproteobacteria</taxon>
        <taxon>Oceanospirillales</taxon>
        <taxon>Oceanospirillaceae</taxon>
        <taxon>Marinospirillum</taxon>
    </lineage>
</organism>
<feature type="transmembrane region" description="Helical" evidence="1">
    <location>
        <begin position="193"/>
        <end position="220"/>
    </location>
</feature>
<accession>A0A1K1XN15</accession>
<keyword evidence="3" id="KW-1185">Reference proteome</keyword>
<dbReference type="AlphaFoldDB" id="A0A1K1XN15"/>
<feature type="transmembrane region" description="Helical" evidence="1">
    <location>
        <begin position="12"/>
        <end position="29"/>
    </location>
</feature>